<keyword evidence="6" id="KW-1185">Reference proteome</keyword>
<dbReference type="InterPro" id="IPR013780">
    <property type="entry name" value="Glyco_hydro_b"/>
</dbReference>
<evidence type="ECO:0000313" key="6">
    <source>
        <dbReference type="Proteomes" id="UP000095256"/>
    </source>
</evidence>
<proteinExistence type="inferred from homology"/>
<dbReference type="InterPro" id="IPR048395">
    <property type="entry name" value="Glyco_hydro_31_C"/>
</dbReference>
<name>A0A1E5KZI7_9ENTE</name>
<feature type="domain" description="Glycoside hydrolase family 31 TIM barrel" evidence="3">
    <location>
        <begin position="9"/>
        <end position="234"/>
    </location>
</feature>
<evidence type="ECO:0008006" key="7">
    <source>
        <dbReference type="Google" id="ProtNLM"/>
    </source>
</evidence>
<sequence length="402" mass="46095">MKDLDEAYMIEQGYIVKNKDGSPYRIPENWFTDSLLIDFTNQEAKNWWFEKRQYLLDIGVDGFKTDGGEMVYGKELVFADGSTGSDMRNRYPNDYVQSYYEFAQQNKGITFSRSSYKGAQRFPAHWAGDERSTFDAFKQSLMAGINAGYSGVIFWGWDLAGFNGDIPTAELFMRSTAMAAFCPIMQYHAESKGEFNQDRTPWNIAERTGNSQVIDVYRFYATVRMNLLPYIYSQSIISCEEKQPLMRALKMMYEEDALASDIYDQYMFGEELLVAPVIEEGMRERKVYLPDGVWTDFWTHKKYEGASTITYLSEVNQIPVFIKKNAVVLLNLNEKNNLGESVGNTINAYQKACFVITAKSSFEKELVDHLGNKIVVKVVKESETSQVTITGLSNYKLKLIEL</sequence>
<protein>
    <recommendedName>
        <fullName evidence="7">Glycosyl hydrolase family 31</fullName>
    </recommendedName>
</protein>
<reference evidence="5 6" key="1">
    <citation type="submission" date="2016-09" db="EMBL/GenBank/DDBJ databases">
        <authorList>
            <person name="Capua I."/>
            <person name="De Benedictis P."/>
            <person name="Joannis T."/>
            <person name="Lombin L.H."/>
            <person name="Cattoli G."/>
        </authorList>
    </citation>
    <scope>NUCLEOTIDE SEQUENCE [LARGE SCALE GENOMIC DNA]</scope>
    <source>
        <strain evidence="5 6">LMG 25899</strain>
    </source>
</reference>
<dbReference type="Pfam" id="PF01055">
    <property type="entry name" value="Glyco_hydro_31_2nd"/>
    <property type="match status" value="1"/>
</dbReference>
<dbReference type="PANTHER" id="PTHR43863">
    <property type="entry name" value="HYDROLASE, PUTATIVE (AFU_ORTHOLOGUE AFUA_1G03140)-RELATED"/>
    <property type="match status" value="1"/>
</dbReference>
<keyword evidence="2" id="KW-0378">Hydrolase</keyword>
<evidence type="ECO:0000256" key="2">
    <source>
        <dbReference type="RuleBase" id="RU361185"/>
    </source>
</evidence>
<dbReference type="GO" id="GO:0004553">
    <property type="term" value="F:hydrolase activity, hydrolyzing O-glycosyl compounds"/>
    <property type="evidence" value="ECO:0007669"/>
    <property type="project" value="InterPro"/>
</dbReference>
<dbReference type="InterPro" id="IPR000322">
    <property type="entry name" value="Glyco_hydro_31_TIM"/>
</dbReference>
<organism evidence="5 6">
    <name type="scientific">Enterococcus rivorum</name>
    <dbReference type="NCBI Taxonomy" id="762845"/>
    <lineage>
        <taxon>Bacteria</taxon>
        <taxon>Bacillati</taxon>
        <taxon>Bacillota</taxon>
        <taxon>Bacilli</taxon>
        <taxon>Lactobacillales</taxon>
        <taxon>Enterococcaceae</taxon>
        <taxon>Enterococcus</taxon>
    </lineage>
</organism>
<dbReference type="PANTHER" id="PTHR43863:SF2">
    <property type="entry name" value="MALTASE-GLUCOAMYLASE"/>
    <property type="match status" value="1"/>
</dbReference>
<gene>
    <name evidence="5" type="ORF">BCR26_02185</name>
</gene>
<dbReference type="Proteomes" id="UP000095256">
    <property type="component" value="Unassembled WGS sequence"/>
</dbReference>
<evidence type="ECO:0000256" key="1">
    <source>
        <dbReference type="ARBA" id="ARBA00007806"/>
    </source>
</evidence>
<comment type="caution">
    <text evidence="5">The sequence shown here is derived from an EMBL/GenBank/DDBJ whole genome shotgun (WGS) entry which is preliminary data.</text>
</comment>
<feature type="domain" description="Glycosyl hydrolase family 31 C-terminal" evidence="4">
    <location>
        <begin position="243"/>
        <end position="328"/>
    </location>
</feature>
<dbReference type="Gene3D" id="2.60.40.1180">
    <property type="entry name" value="Golgi alpha-mannosidase II"/>
    <property type="match status" value="2"/>
</dbReference>
<dbReference type="RefSeq" id="WP_069698054.1">
    <property type="nucleotide sequence ID" value="NZ_JAGGMA010000002.1"/>
</dbReference>
<accession>A0A1E5KZI7</accession>
<dbReference type="AlphaFoldDB" id="A0A1E5KZI7"/>
<dbReference type="SUPFAM" id="SSF51011">
    <property type="entry name" value="Glycosyl hydrolase domain"/>
    <property type="match status" value="1"/>
</dbReference>
<dbReference type="Gene3D" id="3.20.20.80">
    <property type="entry name" value="Glycosidases"/>
    <property type="match status" value="1"/>
</dbReference>
<dbReference type="Pfam" id="PF21365">
    <property type="entry name" value="Glyco_hydro_31_3rd"/>
    <property type="match status" value="1"/>
</dbReference>
<dbReference type="InterPro" id="IPR051816">
    <property type="entry name" value="Glycosyl_Hydrolase_31"/>
</dbReference>
<dbReference type="InterPro" id="IPR017853">
    <property type="entry name" value="GH"/>
</dbReference>
<dbReference type="EMBL" id="MIEK01000012">
    <property type="protein sequence ID" value="OEH83099.1"/>
    <property type="molecule type" value="Genomic_DNA"/>
</dbReference>
<comment type="similarity">
    <text evidence="1 2">Belongs to the glycosyl hydrolase 31 family.</text>
</comment>
<evidence type="ECO:0000313" key="5">
    <source>
        <dbReference type="EMBL" id="OEH83099.1"/>
    </source>
</evidence>
<dbReference type="SUPFAM" id="SSF51445">
    <property type="entry name" value="(Trans)glycosidases"/>
    <property type="match status" value="1"/>
</dbReference>
<evidence type="ECO:0000259" key="4">
    <source>
        <dbReference type="Pfam" id="PF21365"/>
    </source>
</evidence>
<dbReference type="GO" id="GO:0005975">
    <property type="term" value="P:carbohydrate metabolic process"/>
    <property type="evidence" value="ECO:0007669"/>
    <property type="project" value="InterPro"/>
</dbReference>
<evidence type="ECO:0000259" key="3">
    <source>
        <dbReference type="Pfam" id="PF01055"/>
    </source>
</evidence>
<dbReference type="STRING" id="762845.BCR26_02185"/>
<keyword evidence="2" id="KW-0326">Glycosidase</keyword>